<keyword evidence="1" id="KW-1133">Transmembrane helix</keyword>
<keyword evidence="1" id="KW-0812">Transmembrane</keyword>
<evidence type="ECO:0000256" key="1">
    <source>
        <dbReference type="SAM" id="Phobius"/>
    </source>
</evidence>
<dbReference type="InterPro" id="IPR007339">
    <property type="entry name" value="RclC-like"/>
</dbReference>
<name>A0A495CVV5_9PROT</name>
<dbReference type="PANTHER" id="PTHR40106">
    <property type="entry name" value="INNER MEMBRANE PROTEIN RCLC"/>
    <property type="match status" value="1"/>
</dbReference>
<feature type="transmembrane region" description="Helical" evidence="1">
    <location>
        <begin position="12"/>
        <end position="39"/>
    </location>
</feature>
<dbReference type="OrthoDB" id="1118972at2"/>
<reference evidence="2 3" key="1">
    <citation type="submission" date="2018-10" db="EMBL/GenBank/DDBJ databases">
        <title>Genomic Encyclopedia of Type Strains, Phase IV (KMG-IV): sequencing the most valuable type-strain genomes for metagenomic binning, comparative biology and taxonomic classification.</title>
        <authorList>
            <person name="Goeker M."/>
        </authorList>
    </citation>
    <scope>NUCLEOTIDE SEQUENCE [LARGE SCALE GENOMIC DNA]</scope>
    <source>
        <strain evidence="2 3">DSM 4734</strain>
    </source>
</reference>
<feature type="transmembrane region" description="Helical" evidence="1">
    <location>
        <begin position="120"/>
        <end position="139"/>
    </location>
</feature>
<protein>
    <submittedName>
        <fullName evidence="2">Putative membrane protein YkgB</fullName>
    </submittedName>
</protein>
<organism evidence="2 3">
    <name type="scientific">Maricaulis maris</name>
    <dbReference type="NCBI Taxonomy" id="74318"/>
    <lineage>
        <taxon>Bacteria</taxon>
        <taxon>Pseudomonadati</taxon>
        <taxon>Pseudomonadota</taxon>
        <taxon>Alphaproteobacteria</taxon>
        <taxon>Maricaulales</taxon>
        <taxon>Maricaulaceae</taxon>
        <taxon>Maricaulis</taxon>
    </lineage>
</organism>
<proteinExistence type="predicted"/>
<dbReference type="AlphaFoldDB" id="A0A495CVV5"/>
<dbReference type="EMBL" id="RBIM01000010">
    <property type="protein sequence ID" value="RKQ89508.1"/>
    <property type="molecule type" value="Genomic_DNA"/>
</dbReference>
<dbReference type="PANTHER" id="PTHR40106:SF1">
    <property type="entry name" value="INNER MEMBRANE PROTEIN RCLC"/>
    <property type="match status" value="1"/>
</dbReference>
<feature type="transmembrane region" description="Helical" evidence="1">
    <location>
        <begin position="151"/>
        <end position="170"/>
    </location>
</feature>
<feature type="transmembrane region" description="Helical" evidence="1">
    <location>
        <begin position="269"/>
        <end position="287"/>
    </location>
</feature>
<evidence type="ECO:0000313" key="3">
    <source>
        <dbReference type="Proteomes" id="UP000273675"/>
    </source>
</evidence>
<dbReference type="Proteomes" id="UP000273675">
    <property type="component" value="Unassembled WGS sequence"/>
</dbReference>
<dbReference type="Pfam" id="PF04224">
    <property type="entry name" value="DUF417"/>
    <property type="match status" value="1"/>
</dbReference>
<dbReference type="GO" id="GO:1901530">
    <property type="term" value="P:response to hypochlorite"/>
    <property type="evidence" value="ECO:0007669"/>
    <property type="project" value="TreeGrafter"/>
</dbReference>
<dbReference type="GO" id="GO:0005886">
    <property type="term" value="C:plasma membrane"/>
    <property type="evidence" value="ECO:0007669"/>
    <property type="project" value="TreeGrafter"/>
</dbReference>
<feature type="transmembrane region" description="Helical" evidence="1">
    <location>
        <begin position="59"/>
        <end position="75"/>
    </location>
</feature>
<dbReference type="RefSeq" id="WP_147422743.1">
    <property type="nucleotide sequence ID" value="NZ_RBIM01000010.1"/>
</dbReference>
<evidence type="ECO:0000313" key="2">
    <source>
        <dbReference type="EMBL" id="RKQ89508.1"/>
    </source>
</evidence>
<feature type="transmembrane region" description="Helical" evidence="1">
    <location>
        <begin position="82"/>
        <end position="100"/>
    </location>
</feature>
<accession>A0A495CVV5</accession>
<comment type="caution">
    <text evidence="2">The sequence shown here is derived from an EMBL/GenBank/DDBJ whole genome shotgun (WGS) entry which is preliminary data.</text>
</comment>
<keyword evidence="1" id="KW-0472">Membrane</keyword>
<feature type="transmembrane region" description="Helical" evidence="1">
    <location>
        <begin position="230"/>
        <end position="249"/>
    </location>
</feature>
<sequence>MLSPGNALLFARLALAVMFLWFGVMNFTAVGTGITGSWIEGHAFLSGLAGQASSAAKTLGLYQIIAGVLVGAPIPSGSFRRIGFAMTGLYAFIALTVMLTNPVWIEAAGGFPAIGSGQGILKYVAILGLSLWGGSFANTRMFAQRHTDMRMWSQPVMWLGLVLVLGWIGGMKFTAVEAAGIEPLVQTSPAFAWLLGLMPLQTVSNLIGMIELITVVALIGYWFNNTLFRLGLYLAITTFILTLSFLLTFPASWAADLGGFPALAATGHFLLKDLPLLAVCLALLSETGRDGTMRRR</sequence>
<gene>
    <name evidence="2" type="ORF">C7435_3369</name>
</gene>
<feature type="transmembrane region" description="Helical" evidence="1">
    <location>
        <begin position="190"/>
        <end position="223"/>
    </location>
</feature>